<organism>
    <name type="scientific">Branchiostoma floridae</name>
    <name type="common">Florida lancelet</name>
    <name type="synonym">Amphioxus</name>
    <dbReference type="NCBI Taxonomy" id="7739"/>
    <lineage>
        <taxon>Eukaryota</taxon>
        <taxon>Metazoa</taxon>
        <taxon>Chordata</taxon>
        <taxon>Cephalochordata</taxon>
        <taxon>Leptocardii</taxon>
        <taxon>Amphioxiformes</taxon>
        <taxon>Branchiostomatidae</taxon>
        <taxon>Branchiostoma</taxon>
    </lineage>
</organism>
<sequence length="120" mass="12927">MADAYVDLPQSRLGLGQQSFRNQYRQCIVDRSAILVGLPIKETSPEQPLGCFKKLLILRQLKAFINSGVVEDPISLVGVATLPLEPRGGGENGGKASKATKMGATVGLPHHCSERRANDE</sequence>
<proteinExistence type="predicted"/>
<dbReference type="AlphaFoldDB" id="C3Y9P7"/>
<dbReference type="InParanoid" id="C3Y9P7"/>
<protein>
    <submittedName>
        <fullName evidence="2">Uncharacterized protein</fullName>
    </submittedName>
</protein>
<evidence type="ECO:0000313" key="2">
    <source>
        <dbReference type="EMBL" id="EEN63303.1"/>
    </source>
</evidence>
<feature type="region of interest" description="Disordered" evidence="1">
    <location>
        <begin position="86"/>
        <end position="120"/>
    </location>
</feature>
<reference evidence="2" key="1">
    <citation type="journal article" date="2008" name="Nature">
        <title>The amphioxus genome and the evolution of the chordate karyotype.</title>
        <authorList>
            <consortium name="US DOE Joint Genome Institute (JGI-PGF)"/>
            <person name="Putnam N.H."/>
            <person name="Butts T."/>
            <person name="Ferrier D.E.K."/>
            <person name="Furlong R.F."/>
            <person name="Hellsten U."/>
            <person name="Kawashima T."/>
            <person name="Robinson-Rechavi M."/>
            <person name="Shoguchi E."/>
            <person name="Terry A."/>
            <person name="Yu J.-K."/>
            <person name="Benito-Gutierrez E.L."/>
            <person name="Dubchak I."/>
            <person name="Garcia-Fernandez J."/>
            <person name="Gibson-Brown J.J."/>
            <person name="Grigoriev I.V."/>
            <person name="Horton A.C."/>
            <person name="de Jong P.J."/>
            <person name="Jurka J."/>
            <person name="Kapitonov V.V."/>
            <person name="Kohara Y."/>
            <person name="Kuroki Y."/>
            <person name="Lindquist E."/>
            <person name="Lucas S."/>
            <person name="Osoegawa K."/>
            <person name="Pennacchio L.A."/>
            <person name="Salamov A.A."/>
            <person name="Satou Y."/>
            <person name="Sauka-Spengler T."/>
            <person name="Schmutz J."/>
            <person name="Shin-I T."/>
            <person name="Toyoda A."/>
            <person name="Bronner-Fraser M."/>
            <person name="Fujiyama A."/>
            <person name="Holland L.Z."/>
            <person name="Holland P.W.H."/>
            <person name="Satoh N."/>
            <person name="Rokhsar D.S."/>
        </authorList>
    </citation>
    <scope>NUCLEOTIDE SEQUENCE [LARGE SCALE GENOMIC DNA]</scope>
    <source>
        <strain evidence="2">S238N-H82</strain>
        <tissue evidence="2">Testes</tissue>
    </source>
</reference>
<accession>C3Y9P7</accession>
<gene>
    <name evidence="2" type="ORF">BRAFLDRAFT_88242</name>
</gene>
<evidence type="ECO:0000256" key="1">
    <source>
        <dbReference type="SAM" id="MobiDB-lite"/>
    </source>
</evidence>
<feature type="compositionally biased region" description="Basic and acidic residues" evidence="1">
    <location>
        <begin position="111"/>
        <end position="120"/>
    </location>
</feature>
<name>C3Y9P7_BRAFL</name>
<dbReference type="EMBL" id="GG666492">
    <property type="protein sequence ID" value="EEN63303.1"/>
    <property type="molecule type" value="Genomic_DNA"/>
</dbReference>